<feature type="binding site" evidence="7">
    <location>
        <position position="140"/>
    </location>
    <ligand>
        <name>substrate</name>
    </ligand>
</feature>
<dbReference type="EMBL" id="CP002582">
    <property type="protein sequence ID" value="ADZ84961.1"/>
    <property type="molecule type" value="Genomic_DNA"/>
</dbReference>
<dbReference type="RefSeq" id="WP_013658239.1">
    <property type="nucleotide sequence ID" value="NC_015275.1"/>
</dbReference>
<feature type="binding site" evidence="8">
    <location>
        <position position="194"/>
    </location>
    <ligand>
        <name>Zn(2+)</name>
        <dbReference type="ChEBI" id="CHEBI:29105"/>
    </ligand>
</feature>
<feature type="binding site" evidence="7">
    <location>
        <position position="250"/>
    </location>
    <ligand>
        <name>substrate</name>
    </ligand>
</feature>
<dbReference type="InterPro" id="IPR032466">
    <property type="entry name" value="Metal_Hydrolase"/>
</dbReference>
<dbReference type="eggNOG" id="COG1820">
    <property type="taxonomic scope" value="Bacteria"/>
</dbReference>
<dbReference type="PIRSF" id="PIRSF038994">
    <property type="entry name" value="NagA"/>
    <property type="match status" value="1"/>
</dbReference>
<evidence type="ECO:0000313" key="11">
    <source>
        <dbReference type="Proteomes" id="UP000008467"/>
    </source>
</evidence>
<keyword evidence="3 5" id="KW-0378">Hydrolase</keyword>
<dbReference type="Pfam" id="PF01979">
    <property type="entry name" value="Amidohydro_1"/>
    <property type="match status" value="1"/>
</dbReference>
<keyword evidence="11" id="KW-1185">Reference proteome</keyword>
<dbReference type="Proteomes" id="UP000008467">
    <property type="component" value="Chromosome"/>
</dbReference>
<dbReference type="InterPro" id="IPR003764">
    <property type="entry name" value="GlcNAc_6-P_deAcase"/>
</dbReference>
<name>F2JQH7_CELLD</name>
<evidence type="ECO:0000256" key="3">
    <source>
        <dbReference type="ARBA" id="ARBA00022801"/>
    </source>
</evidence>
<feature type="active site" description="Proton donor/acceptor" evidence="6">
    <location>
        <position position="273"/>
    </location>
</feature>
<evidence type="ECO:0000256" key="1">
    <source>
        <dbReference type="ARBA" id="ARBA00010716"/>
    </source>
</evidence>
<proteinExistence type="inferred from homology"/>
<keyword evidence="2 8" id="KW-0479">Metal-binding</keyword>
<dbReference type="PANTHER" id="PTHR11113:SF14">
    <property type="entry name" value="N-ACETYLGLUCOSAMINE-6-PHOSPHATE DEACETYLASE"/>
    <property type="match status" value="1"/>
</dbReference>
<dbReference type="EC" id="3.5.1.25" evidence="10"/>
<dbReference type="SUPFAM" id="SSF51556">
    <property type="entry name" value="Metallo-dependent hydrolases"/>
    <property type="match status" value="1"/>
</dbReference>
<reference evidence="10 11" key="1">
    <citation type="journal article" date="2011" name="J. Bacteriol.">
        <title>Complete genome sequence of the cellulose-degrading bacterium Cellulosilyticum lentocellum.</title>
        <authorList>
            <consortium name="US DOE Joint Genome Institute"/>
            <person name="Miller D.A."/>
            <person name="Suen G."/>
            <person name="Bruce D."/>
            <person name="Copeland A."/>
            <person name="Cheng J.F."/>
            <person name="Detter C."/>
            <person name="Goodwin L.A."/>
            <person name="Han C.S."/>
            <person name="Hauser L.J."/>
            <person name="Land M.L."/>
            <person name="Lapidus A."/>
            <person name="Lucas S."/>
            <person name="Meincke L."/>
            <person name="Pitluck S."/>
            <person name="Tapia R."/>
            <person name="Teshima H."/>
            <person name="Woyke T."/>
            <person name="Fox B.G."/>
            <person name="Angert E.R."/>
            <person name="Currie C.R."/>
        </authorList>
    </citation>
    <scope>NUCLEOTIDE SEQUENCE [LARGE SCALE GENOMIC DNA]</scope>
    <source>
        <strain evidence="11">ATCC 49066 / DSM 5427 / NCIMB 11756 / RHM5</strain>
    </source>
</reference>
<feature type="binding site" evidence="7">
    <location>
        <position position="226"/>
    </location>
    <ligand>
        <name>substrate</name>
    </ligand>
</feature>
<comment type="similarity">
    <text evidence="1 5">Belongs to the metallo-dependent hydrolases superfamily. NagA family.</text>
</comment>
<dbReference type="NCBIfam" id="TIGR00221">
    <property type="entry name" value="nagA"/>
    <property type="match status" value="1"/>
</dbReference>
<feature type="binding site" evidence="7">
    <location>
        <begin position="306"/>
        <end position="308"/>
    </location>
    <ligand>
        <name>substrate</name>
    </ligand>
</feature>
<evidence type="ECO:0000256" key="2">
    <source>
        <dbReference type="ARBA" id="ARBA00022723"/>
    </source>
</evidence>
<sequence>MLIKNGLVFTDSCLFEKKDILISKDKISRLEESRSFHSSLSSDSYDASDCYIIPGLTDIHFHGCMGYDFCDGTDEALEAITTYELSQGITTICPATMTLPEESLLKICQHAANYTPKTLGATICGINLEGPFLSYAKKGAQNPSYLRCPDQAMLSRLLEASNHLIKLVAIAPEEAGAYECISAFKNQVSFSIAHTTADYATSLKAFEAGANHVTHLYNAMPAFSHRAPGVIGAAFDTPHCMVELICDGIHIHPSVVRSTFKLFGDDRVILISDSMMACGMPSGTYSLGGQAVTVTKNLATLKDGAIAGSATHLMDCLRIAISMGIPIESAIKAATLNPARAIGIEKNYGSITPGKIAHLVILKKDLSIKDIFFSGILLK</sequence>
<evidence type="ECO:0000256" key="6">
    <source>
        <dbReference type="PIRSR" id="PIRSR038994-1"/>
    </source>
</evidence>
<dbReference type="Gene3D" id="3.20.20.140">
    <property type="entry name" value="Metal-dependent hydrolases"/>
    <property type="match status" value="1"/>
</dbReference>
<protein>
    <submittedName>
        <fullName evidence="10">N-acetylglucosamine-6-phosphate deacetylase</fullName>
        <ecNumber evidence="10">3.5.1.25</ecNumber>
    </submittedName>
</protein>
<feature type="binding site" evidence="7">
    <location>
        <begin position="218"/>
        <end position="219"/>
    </location>
    <ligand>
        <name>substrate</name>
    </ligand>
</feature>
<dbReference type="AlphaFoldDB" id="F2JQH7"/>
<keyword evidence="4 5" id="KW-0119">Carbohydrate metabolism</keyword>
<dbReference type="InterPro" id="IPR006680">
    <property type="entry name" value="Amidohydro-rel"/>
</dbReference>
<dbReference type="GO" id="GO:0008448">
    <property type="term" value="F:N-acetylglucosamine-6-phosphate deacetylase activity"/>
    <property type="evidence" value="ECO:0007669"/>
    <property type="project" value="UniProtKB-EC"/>
</dbReference>
<evidence type="ECO:0000256" key="5">
    <source>
        <dbReference type="PIRNR" id="PIRNR038994"/>
    </source>
</evidence>
<dbReference type="GO" id="GO:0006046">
    <property type="term" value="P:N-acetylglucosamine catabolic process"/>
    <property type="evidence" value="ECO:0007669"/>
    <property type="project" value="TreeGrafter"/>
</dbReference>
<feature type="binding site" evidence="8">
    <location>
        <position position="215"/>
    </location>
    <ligand>
        <name>Zn(2+)</name>
        <dbReference type="ChEBI" id="CHEBI:29105"/>
    </ligand>
</feature>
<feature type="binding site" evidence="8">
    <location>
        <position position="129"/>
    </location>
    <ligand>
        <name>Zn(2+)</name>
        <dbReference type="ChEBI" id="CHEBI:29105"/>
    </ligand>
</feature>
<dbReference type="GO" id="GO:0046872">
    <property type="term" value="F:metal ion binding"/>
    <property type="evidence" value="ECO:0007669"/>
    <property type="project" value="UniProtKB-KW"/>
</dbReference>
<dbReference type="CDD" id="cd00854">
    <property type="entry name" value="NagA"/>
    <property type="match status" value="1"/>
</dbReference>
<evidence type="ECO:0000313" key="10">
    <source>
        <dbReference type="EMBL" id="ADZ84961.1"/>
    </source>
</evidence>
<dbReference type="STRING" id="642492.Clole_3268"/>
<dbReference type="KEGG" id="cle:Clole_3268"/>
<evidence type="ECO:0000256" key="7">
    <source>
        <dbReference type="PIRSR" id="PIRSR038994-2"/>
    </source>
</evidence>
<dbReference type="SUPFAM" id="SSF51338">
    <property type="entry name" value="Composite domain of metallo-dependent hydrolases"/>
    <property type="match status" value="1"/>
</dbReference>
<accession>F2JQH7</accession>
<evidence type="ECO:0000259" key="9">
    <source>
        <dbReference type="Pfam" id="PF01979"/>
    </source>
</evidence>
<comment type="cofactor">
    <cofactor evidence="8">
        <name>a divalent metal cation</name>
        <dbReference type="ChEBI" id="CHEBI:60240"/>
    </cofactor>
    <text evidence="8">Binds 1 divalent metal cation per subunit.</text>
</comment>
<dbReference type="HOGENOM" id="CLU_032482_2_1_9"/>
<dbReference type="InterPro" id="IPR011059">
    <property type="entry name" value="Metal-dep_hydrolase_composite"/>
</dbReference>
<dbReference type="Gene3D" id="2.30.40.10">
    <property type="entry name" value="Urease, subunit C, domain 1"/>
    <property type="match status" value="1"/>
</dbReference>
<organism evidence="10 11">
    <name type="scientific">Cellulosilyticum lentocellum (strain ATCC 49066 / DSM 5427 / NCIMB 11756 / RHM5)</name>
    <name type="common">Clostridium lentocellum</name>
    <dbReference type="NCBI Taxonomy" id="642492"/>
    <lineage>
        <taxon>Bacteria</taxon>
        <taxon>Bacillati</taxon>
        <taxon>Bacillota</taxon>
        <taxon>Clostridia</taxon>
        <taxon>Lachnospirales</taxon>
        <taxon>Cellulosilyticaceae</taxon>
        <taxon>Cellulosilyticum</taxon>
    </lineage>
</organism>
<evidence type="ECO:0000256" key="4">
    <source>
        <dbReference type="ARBA" id="ARBA00023277"/>
    </source>
</evidence>
<gene>
    <name evidence="10" type="ordered locus">Clole_3268</name>
</gene>
<evidence type="ECO:0000256" key="8">
    <source>
        <dbReference type="PIRSR" id="PIRSR038994-3"/>
    </source>
</evidence>
<dbReference type="PANTHER" id="PTHR11113">
    <property type="entry name" value="N-ACETYLGLUCOSAMINE-6-PHOSPHATE DEACETYLASE"/>
    <property type="match status" value="1"/>
</dbReference>
<feature type="domain" description="Amidohydrolase-related" evidence="9">
    <location>
        <begin position="51"/>
        <end position="375"/>
    </location>
</feature>